<dbReference type="Pfam" id="PF07719">
    <property type="entry name" value="TPR_2"/>
    <property type="match status" value="1"/>
</dbReference>
<dbReference type="Pfam" id="PF13181">
    <property type="entry name" value="TPR_8"/>
    <property type="match status" value="1"/>
</dbReference>
<dbReference type="InterPro" id="IPR019734">
    <property type="entry name" value="TPR_rpt"/>
</dbReference>
<sequence>MELFRCKYLSHENEEILGFCLNQDCQNTTQFCFECLNKHHTQHFNDCIRFTKIVQFINEFIQEKNQSKKQIQEISKQFQNQFEQITKTIDQDIKILENMNQQLQNQDYQTFKQQIHIIKHYYSKEKENFLQQQIFQLNNILETIKIEETKQNQVVDQIYPAQKKDSKKEESNQVNKDQERSLIFNFEEIFDTGVALQNLQKYQESIESFDKAISINPQNDRVWNHKGSALHDLQKFKEAIECYEKAILINPKNDIAWSNKGSALHCLQKYEEAIDCYEKVFLINPNNDTAWSKKGSALHSLEKYEEAIYCQEKVISINPKNDIAWTNKGSALHCLQKFQDAIAIIKRNFELLASLNYINYQK</sequence>
<dbReference type="InterPro" id="IPR051685">
    <property type="entry name" value="Ycf3/AcsC/BcsC/TPR_MFPF"/>
</dbReference>
<evidence type="ECO:0008006" key="7">
    <source>
        <dbReference type="Google" id="ProtNLM"/>
    </source>
</evidence>
<dbReference type="SMART" id="SM00028">
    <property type="entry name" value="TPR"/>
    <property type="match status" value="5"/>
</dbReference>
<evidence type="ECO:0000313" key="5">
    <source>
        <dbReference type="EMBL" id="CAD8158117.1"/>
    </source>
</evidence>
<organism evidence="5 6">
    <name type="scientific">Paramecium octaurelia</name>
    <dbReference type="NCBI Taxonomy" id="43137"/>
    <lineage>
        <taxon>Eukaryota</taxon>
        <taxon>Sar</taxon>
        <taxon>Alveolata</taxon>
        <taxon>Ciliophora</taxon>
        <taxon>Intramacronucleata</taxon>
        <taxon>Oligohymenophorea</taxon>
        <taxon>Peniculida</taxon>
        <taxon>Parameciidae</taxon>
        <taxon>Paramecium</taxon>
    </lineage>
</organism>
<feature type="repeat" description="TPR" evidence="3">
    <location>
        <begin position="220"/>
        <end position="253"/>
    </location>
</feature>
<dbReference type="PROSITE" id="PS50005">
    <property type="entry name" value="TPR"/>
    <property type="match status" value="4"/>
</dbReference>
<dbReference type="Proteomes" id="UP000683925">
    <property type="component" value="Unassembled WGS sequence"/>
</dbReference>
<dbReference type="EMBL" id="CAJJDP010000035">
    <property type="protein sequence ID" value="CAD8158117.1"/>
    <property type="molecule type" value="Genomic_DNA"/>
</dbReference>
<keyword evidence="2 3" id="KW-0802">TPR repeat</keyword>
<dbReference type="InterPro" id="IPR013105">
    <property type="entry name" value="TPR_2"/>
</dbReference>
<evidence type="ECO:0000256" key="4">
    <source>
        <dbReference type="SAM" id="Coils"/>
    </source>
</evidence>
<feature type="repeat" description="TPR" evidence="3">
    <location>
        <begin position="254"/>
        <end position="287"/>
    </location>
</feature>
<keyword evidence="4" id="KW-0175">Coiled coil</keyword>
<gene>
    <name evidence="5" type="ORF">POCTA_138.1.T0350024</name>
</gene>
<evidence type="ECO:0000256" key="2">
    <source>
        <dbReference type="ARBA" id="ARBA00022803"/>
    </source>
</evidence>
<dbReference type="Pfam" id="PF00515">
    <property type="entry name" value="TPR_1"/>
    <property type="match status" value="2"/>
</dbReference>
<dbReference type="OrthoDB" id="435875at2759"/>
<feature type="coiled-coil region" evidence="4">
    <location>
        <begin position="57"/>
        <end position="106"/>
    </location>
</feature>
<keyword evidence="6" id="KW-1185">Reference proteome</keyword>
<protein>
    <recommendedName>
        <fullName evidence="7">Tetratricopeptide repeat protein</fullName>
    </recommendedName>
</protein>
<accession>A0A8S1U358</accession>
<reference evidence="5" key="1">
    <citation type="submission" date="2021-01" db="EMBL/GenBank/DDBJ databases">
        <authorList>
            <consortium name="Genoscope - CEA"/>
            <person name="William W."/>
        </authorList>
    </citation>
    <scope>NUCLEOTIDE SEQUENCE</scope>
</reference>
<evidence type="ECO:0000313" key="6">
    <source>
        <dbReference type="Proteomes" id="UP000683925"/>
    </source>
</evidence>
<feature type="repeat" description="TPR" evidence="3">
    <location>
        <begin position="186"/>
        <end position="219"/>
    </location>
</feature>
<evidence type="ECO:0000256" key="3">
    <source>
        <dbReference type="PROSITE-ProRule" id="PRU00339"/>
    </source>
</evidence>
<comment type="caution">
    <text evidence="5">The sequence shown here is derived from an EMBL/GenBank/DDBJ whole genome shotgun (WGS) entry which is preliminary data.</text>
</comment>
<dbReference type="PANTHER" id="PTHR44943:SF4">
    <property type="entry name" value="TPR REPEAT-CONTAINING PROTEIN MJ0798"/>
    <property type="match status" value="1"/>
</dbReference>
<dbReference type="AlphaFoldDB" id="A0A8S1U358"/>
<keyword evidence="1" id="KW-0677">Repeat</keyword>
<name>A0A8S1U358_PAROT</name>
<evidence type="ECO:0000256" key="1">
    <source>
        <dbReference type="ARBA" id="ARBA00022737"/>
    </source>
</evidence>
<feature type="repeat" description="TPR" evidence="3">
    <location>
        <begin position="288"/>
        <end position="321"/>
    </location>
</feature>
<proteinExistence type="predicted"/>
<dbReference type="PANTHER" id="PTHR44943">
    <property type="entry name" value="CELLULOSE SYNTHASE OPERON PROTEIN C"/>
    <property type="match status" value="1"/>
</dbReference>